<dbReference type="SUPFAM" id="SSF51971">
    <property type="entry name" value="Nucleotide-binding domain"/>
    <property type="match status" value="1"/>
</dbReference>
<dbReference type="Proteomes" id="UP000192140">
    <property type="component" value="Unassembled WGS sequence"/>
</dbReference>
<evidence type="ECO:0000256" key="7">
    <source>
        <dbReference type="ARBA" id="ARBA00023002"/>
    </source>
</evidence>
<evidence type="ECO:0000256" key="3">
    <source>
        <dbReference type="ARBA" id="ARBA00011048"/>
    </source>
</evidence>
<comment type="similarity">
    <text evidence="3">In the N-terminal section; belongs to the NADH:flavin oxidoreductase/NADH oxidase family.</text>
</comment>
<protein>
    <submittedName>
        <fullName evidence="12">2,4-dienoyl-CoA reductase (NADPH)</fullName>
        <ecNumber evidence="12">1.3.1.34</ecNumber>
    </submittedName>
</protein>
<sequence length="665" mass="71143">MSEEYSALLSPVRVGEVTLANRVVMGSMHTGIECHPERFEQLGRFYAERAKGGVGLIITGGFAPTFAGRMKDEPGTFESPDQVAAHRKVADAVHAAGGRILLQILHAGRYGYHPAIVAPSAIKSPINRDSPRELPASEIEETITAYANTARLAIEAGYDGVEVMGSEGYLISQFLASRTNQREDEWGGSLENRARFPLAVVRAVRDALGDNAILSYRISALELIEGGLTDEETVWLARQVEQAGADCLSTGIGWHESTVPTIAGTVPHAAFAEATRRIKAAVSIPVTASNRINLPEDAERLIADGSADLISMARPFLADAAFVSKIRRGHPEQINICIACNQACLDHYFTDQVISCLVNPRAAREGEFSDLPADRSKRIAVVGGGVAGISAALEAGRRGHDVTLYEAGPEIGGQFTLAARVPGKEDYGRAIEGFRRQLDDAGVHVRTGQRVGIDTLGRENFDDVVVSTGVTPRLLDIPGADDPRVVGYTSILDGSVKAGERVVVIGAGGIGHDVALFAALGDDHEPQSIREFEERWGVHGRPQPHPSKRSVTMVKRSPGSFGRTLGKSTGWILRKELKDLGVRQIGEARYLKIDAEGLHIEVSGQIEVLPADTIVVCAGQESVRGLADELEARGQSVHIIGGAKLAGELDAKRAIYEGAVIGNNI</sequence>
<dbReference type="EMBL" id="FCNP01000049">
    <property type="protein sequence ID" value="CVI63272.1"/>
    <property type="molecule type" value="Genomic_DNA"/>
</dbReference>
<dbReference type="CDD" id="cd02930">
    <property type="entry name" value="DCR_FMN"/>
    <property type="match status" value="1"/>
</dbReference>
<dbReference type="GO" id="GO:0008670">
    <property type="term" value="F:2,4-dienoyl-CoA reductase (NADPH) activity"/>
    <property type="evidence" value="ECO:0007669"/>
    <property type="project" value="UniProtKB-EC"/>
</dbReference>
<evidence type="ECO:0000256" key="6">
    <source>
        <dbReference type="ARBA" id="ARBA00022723"/>
    </source>
</evidence>
<name>A0A1S7U931_9HYPH</name>
<keyword evidence="9" id="KW-0411">Iron-sulfur</keyword>
<proteinExistence type="inferred from homology"/>
<evidence type="ECO:0000256" key="8">
    <source>
        <dbReference type="ARBA" id="ARBA00023004"/>
    </source>
</evidence>
<dbReference type="InterPro" id="IPR013785">
    <property type="entry name" value="Aldolase_TIM"/>
</dbReference>
<dbReference type="Gene3D" id="3.50.50.60">
    <property type="entry name" value="FAD/NAD(P)-binding domain"/>
    <property type="match status" value="1"/>
</dbReference>
<reference evidence="12" key="1">
    <citation type="submission" date="2016-01" db="EMBL/GenBank/DDBJ databases">
        <authorList>
            <person name="Regsiter A."/>
            <person name="william w."/>
        </authorList>
    </citation>
    <scope>NUCLEOTIDE SEQUENCE</scope>
    <source>
        <strain evidence="12">NCPPB 1641</strain>
    </source>
</reference>
<dbReference type="AlphaFoldDB" id="A0A1S7U931"/>
<dbReference type="SUPFAM" id="SSF51395">
    <property type="entry name" value="FMN-linked oxidoreductases"/>
    <property type="match status" value="1"/>
</dbReference>
<keyword evidence="4" id="KW-0285">Flavoprotein</keyword>
<dbReference type="EC" id="1.3.1.34" evidence="12"/>
<dbReference type="GO" id="GO:0033543">
    <property type="term" value="P:fatty acid beta-oxidation, unsaturated, even number, reductase/isomerase pathway"/>
    <property type="evidence" value="ECO:0007669"/>
    <property type="project" value="TreeGrafter"/>
</dbReference>
<dbReference type="Gene3D" id="3.40.50.720">
    <property type="entry name" value="NAD(P)-binding Rossmann-like Domain"/>
    <property type="match status" value="1"/>
</dbReference>
<keyword evidence="13" id="KW-1185">Reference proteome</keyword>
<gene>
    <name evidence="12" type="primary">fadH</name>
    <name evidence="12" type="ORF">AGR7A_pAt20165</name>
</gene>
<accession>A0A1S7U931</accession>
<dbReference type="Pfam" id="PF07992">
    <property type="entry name" value="Pyr_redox_2"/>
    <property type="match status" value="1"/>
</dbReference>
<comment type="cofactor">
    <cofactor evidence="2">
        <name>[4Fe-4S] cluster</name>
        <dbReference type="ChEBI" id="CHEBI:49883"/>
    </cofactor>
</comment>
<keyword evidence="7 12" id="KW-0560">Oxidoreductase</keyword>
<keyword evidence="8" id="KW-0408">Iron</keyword>
<keyword evidence="6" id="KW-0479">Metal-binding</keyword>
<dbReference type="GO" id="GO:0046872">
    <property type="term" value="F:metal ion binding"/>
    <property type="evidence" value="ECO:0007669"/>
    <property type="project" value="UniProtKB-KW"/>
</dbReference>
<dbReference type="InterPro" id="IPR023753">
    <property type="entry name" value="FAD/NAD-binding_dom"/>
</dbReference>
<feature type="domain" description="NADH:flavin oxidoreductase/NADH oxidase N-terminal" evidence="10">
    <location>
        <begin position="8"/>
        <end position="332"/>
    </location>
</feature>
<evidence type="ECO:0000313" key="12">
    <source>
        <dbReference type="EMBL" id="CVI63272.1"/>
    </source>
</evidence>
<dbReference type="SUPFAM" id="SSF51905">
    <property type="entry name" value="FAD/NAD(P)-binding domain"/>
    <property type="match status" value="1"/>
</dbReference>
<dbReference type="GO" id="GO:0051536">
    <property type="term" value="F:iron-sulfur cluster binding"/>
    <property type="evidence" value="ECO:0007669"/>
    <property type="project" value="UniProtKB-KW"/>
</dbReference>
<comment type="caution">
    <text evidence="12">The sequence shown here is derived from an EMBL/GenBank/DDBJ whole genome shotgun (WGS) entry which is preliminary data.</text>
</comment>
<dbReference type="PANTHER" id="PTHR42917:SF2">
    <property type="entry name" value="2,4-DIENOYL-COA REDUCTASE [(2E)-ENOYL-COA-PRODUCING]"/>
    <property type="match status" value="1"/>
</dbReference>
<evidence type="ECO:0000256" key="5">
    <source>
        <dbReference type="ARBA" id="ARBA00022643"/>
    </source>
</evidence>
<feature type="domain" description="FAD/NAD(P)-binding" evidence="11">
    <location>
        <begin position="378"/>
        <end position="627"/>
    </location>
</feature>
<organism evidence="12 13">
    <name type="scientific">Agrobacterium deltaense NCPPB 1641</name>
    <dbReference type="NCBI Taxonomy" id="1183425"/>
    <lineage>
        <taxon>Bacteria</taxon>
        <taxon>Pseudomonadati</taxon>
        <taxon>Pseudomonadota</taxon>
        <taxon>Alphaproteobacteria</taxon>
        <taxon>Hyphomicrobiales</taxon>
        <taxon>Rhizobiaceae</taxon>
        <taxon>Rhizobium/Agrobacterium group</taxon>
        <taxon>Agrobacterium</taxon>
    </lineage>
</organism>
<dbReference type="GO" id="GO:0010181">
    <property type="term" value="F:FMN binding"/>
    <property type="evidence" value="ECO:0007669"/>
    <property type="project" value="InterPro"/>
</dbReference>
<evidence type="ECO:0000259" key="10">
    <source>
        <dbReference type="Pfam" id="PF00724"/>
    </source>
</evidence>
<dbReference type="InterPro" id="IPR001155">
    <property type="entry name" value="OxRdtase_FMN_N"/>
</dbReference>
<dbReference type="PANTHER" id="PTHR42917">
    <property type="entry name" value="2,4-DIENOYL-COA REDUCTASE"/>
    <property type="match status" value="1"/>
</dbReference>
<comment type="cofactor">
    <cofactor evidence="1">
        <name>FMN</name>
        <dbReference type="ChEBI" id="CHEBI:58210"/>
    </cofactor>
</comment>
<evidence type="ECO:0000259" key="11">
    <source>
        <dbReference type="Pfam" id="PF07992"/>
    </source>
</evidence>
<evidence type="ECO:0000256" key="9">
    <source>
        <dbReference type="ARBA" id="ARBA00023014"/>
    </source>
</evidence>
<evidence type="ECO:0000313" key="13">
    <source>
        <dbReference type="Proteomes" id="UP000192140"/>
    </source>
</evidence>
<dbReference type="RefSeq" id="WP_080855120.1">
    <property type="nucleotide sequence ID" value="NZ_LT009777.1"/>
</dbReference>
<evidence type="ECO:0000256" key="1">
    <source>
        <dbReference type="ARBA" id="ARBA00001917"/>
    </source>
</evidence>
<dbReference type="PRINTS" id="PR00368">
    <property type="entry name" value="FADPNR"/>
</dbReference>
<dbReference type="Pfam" id="PF00724">
    <property type="entry name" value="Oxidored_FMN"/>
    <property type="match status" value="1"/>
</dbReference>
<evidence type="ECO:0000256" key="4">
    <source>
        <dbReference type="ARBA" id="ARBA00022630"/>
    </source>
</evidence>
<dbReference type="InterPro" id="IPR036188">
    <property type="entry name" value="FAD/NAD-bd_sf"/>
</dbReference>
<dbReference type="Gene3D" id="3.20.20.70">
    <property type="entry name" value="Aldolase class I"/>
    <property type="match status" value="1"/>
</dbReference>
<evidence type="ECO:0000256" key="2">
    <source>
        <dbReference type="ARBA" id="ARBA00001966"/>
    </source>
</evidence>
<dbReference type="InterPro" id="IPR051793">
    <property type="entry name" value="NADH:flavin_oxidoreductase"/>
</dbReference>
<keyword evidence="5" id="KW-0288">FMN</keyword>